<sequence>KSFRESTTRDSIRERLLKHRNGDYLQPASCYIDLWNIYSHLTEIYTSLCKSPLRALRGLLLDETILTNEVKTDLKLLYY</sequence>
<dbReference type="Bgee" id="ENSGACG00000015495">
    <property type="expression patterns" value="Expressed in camera-type eye"/>
</dbReference>
<dbReference type="AlphaFoldDB" id="G3PS56"/>
<proteinExistence type="predicted"/>
<organism evidence="1">
    <name type="scientific">Gasterosteus aculeatus</name>
    <name type="common">Three-spined stickleback</name>
    <dbReference type="NCBI Taxonomy" id="69293"/>
    <lineage>
        <taxon>Eukaryota</taxon>
        <taxon>Metazoa</taxon>
        <taxon>Chordata</taxon>
        <taxon>Craniata</taxon>
        <taxon>Vertebrata</taxon>
        <taxon>Euteleostomi</taxon>
        <taxon>Actinopterygii</taxon>
        <taxon>Neopterygii</taxon>
        <taxon>Teleostei</taxon>
        <taxon>Neoteleostei</taxon>
        <taxon>Acanthomorphata</taxon>
        <taxon>Eupercaria</taxon>
        <taxon>Perciformes</taxon>
        <taxon>Cottioidei</taxon>
        <taxon>Gasterosteales</taxon>
        <taxon>Gasterosteidae</taxon>
        <taxon>Gasterosteus</taxon>
    </lineage>
</organism>
<name>G3PS56_GASAC</name>
<protein>
    <submittedName>
        <fullName evidence="1">Uncharacterized protein</fullName>
    </submittedName>
</protein>
<evidence type="ECO:0000313" key="1">
    <source>
        <dbReference type="Ensembl" id="ENSGACP00000020442.1"/>
    </source>
</evidence>
<reference evidence="1" key="1">
    <citation type="submission" date="2006-01" db="EMBL/GenBank/DDBJ databases">
        <authorList>
            <person name="Lindblad-Toh K."/>
            <person name="Mauceli E."/>
            <person name="Grabherr M."/>
            <person name="Chang J.L."/>
            <person name="Lander E.S."/>
        </authorList>
    </citation>
    <scope>NUCLEOTIDE SEQUENCE [LARGE SCALE GENOMIC DNA]</scope>
</reference>
<reference evidence="1" key="2">
    <citation type="submission" date="2024-04" db="UniProtKB">
        <authorList>
            <consortium name="Ensembl"/>
        </authorList>
    </citation>
    <scope>IDENTIFICATION</scope>
</reference>
<accession>G3PS56</accession>
<dbReference type="InParanoid" id="G3PS56"/>
<dbReference type="Ensembl" id="ENSGACT00000020481.1">
    <property type="protein sequence ID" value="ENSGACP00000020442.1"/>
    <property type="gene ID" value="ENSGACG00000015495.1"/>
</dbReference>